<evidence type="ECO:0000256" key="3">
    <source>
        <dbReference type="ARBA" id="ARBA00022721"/>
    </source>
</evidence>
<dbReference type="Gene3D" id="3.40.50.300">
    <property type="entry name" value="P-loop containing nucleotide triphosphate hydrolases"/>
    <property type="match status" value="2"/>
</dbReference>
<name>A0A9P5BW81_9PLEO</name>
<dbReference type="SMART" id="SM00490">
    <property type="entry name" value="HELICc"/>
    <property type="match status" value="1"/>
</dbReference>
<evidence type="ECO:0000256" key="2">
    <source>
        <dbReference type="ARBA" id="ARBA00001946"/>
    </source>
</evidence>
<feature type="domain" description="Helicase C-terminal" evidence="16">
    <location>
        <begin position="209"/>
        <end position="383"/>
    </location>
</feature>
<evidence type="ECO:0000256" key="12">
    <source>
        <dbReference type="ARBA" id="ARBA00023118"/>
    </source>
</evidence>
<dbReference type="Pfam" id="PF00271">
    <property type="entry name" value="Helicase_C"/>
    <property type="match status" value="1"/>
</dbReference>
<dbReference type="PROSITE" id="PS51194">
    <property type="entry name" value="HELICASE_CTER"/>
    <property type="match status" value="1"/>
</dbReference>
<dbReference type="GO" id="GO:0046872">
    <property type="term" value="F:metal ion binding"/>
    <property type="evidence" value="ECO:0007669"/>
    <property type="project" value="UniProtKB-KW"/>
</dbReference>
<keyword evidence="19" id="KW-1185">Reference proteome</keyword>
<dbReference type="InterPro" id="IPR027417">
    <property type="entry name" value="P-loop_NTPase"/>
</dbReference>
<dbReference type="GO" id="GO:0050688">
    <property type="term" value="P:regulation of defense response to virus"/>
    <property type="evidence" value="ECO:0007669"/>
    <property type="project" value="UniProtKB-KW"/>
</dbReference>
<reference evidence="18" key="1">
    <citation type="submission" date="2019-04" db="EMBL/GenBank/DDBJ databases">
        <title>Sequencing of skin fungus with MAO and IRED activity.</title>
        <authorList>
            <person name="Marsaioli A.J."/>
            <person name="Bonatto J.M.C."/>
            <person name="Reis Junior O."/>
        </authorList>
    </citation>
    <scope>NUCLEOTIDE SEQUENCE</scope>
    <source>
        <strain evidence="18">28M1</strain>
    </source>
</reference>
<keyword evidence="10" id="KW-0460">Magnesium</keyword>
<comment type="function">
    <text evidence="14">Dicer-like endonuclease involved in cleaving double-stranded RNA in the RNA interference (RNAi) pathway. Produces 21 to 25 bp dsRNAs (siRNAs) which target the selective destruction of homologous RNAs leading to sequence-specific suppression of gene expression, called post-transcriptional gene silencing (PTGS). Part of a broad host defense response against viral infection and transposons.</text>
</comment>
<evidence type="ECO:0000256" key="1">
    <source>
        <dbReference type="ARBA" id="ARBA00001936"/>
    </source>
</evidence>
<evidence type="ECO:0000256" key="6">
    <source>
        <dbReference type="ARBA" id="ARBA00022741"/>
    </source>
</evidence>
<dbReference type="EMBL" id="SWKV01000104">
    <property type="protein sequence ID" value="KAF3032325.1"/>
    <property type="molecule type" value="Genomic_DNA"/>
</dbReference>
<keyword evidence="5" id="KW-0677">Repeat</keyword>
<keyword evidence="8" id="KW-0347">Helicase</keyword>
<dbReference type="GO" id="GO:0004386">
    <property type="term" value="F:helicase activity"/>
    <property type="evidence" value="ECO:0007669"/>
    <property type="project" value="UniProtKB-KW"/>
</dbReference>
<keyword evidence="13" id="KW-0464">Manganese</keyword>
<dbReference type="InterPro" id="IPR005034">
    <property type="entry name" value="Dicer_dimerisation"/>
</dbReference>
<keyword evidence="3" id="KW-0930">Antiviral protein</keyword>
<keyword evidence="11 15" id="KW-0694">RNA-binding</keyword>
<evidence type="ECO:0000256" key="11">
    <source>
        <dbReference type="ARBA" id="ARBA00022884"/>
    </source>
</evidence>
<gene>
    <name evidence="18" type="primary">DCL2_1</name>
    <name evidence="18" type="ORF">E8E12_002938</name>
</gene>
<organism evidence="18 19">
    <name type="scientific">Didymella heteroderae</name>
    <dbReference type="NCBI Taxonomy" id="1769908"/>
    <lineage>
        <taxon>Eukaryota</taxon>
        <taxon>Fungi</taxon>
        <taxon>Dikarya</taxon>
        <taxon>Ascomycota</taxon>
        <taxon>Pezizomycotina</taxon>
        <taxon>Dothideomycetes</taxon>
        <taxon>Pleosporomycetidae</taxon>
        <taxon>Pleosporales</taxon>
        <taxon>Pleosporineae</taxon>
        <taxon>Didymellaceae</taxon>
        <taxon>Didymella</taxon>
    </lineage>
</organism>
<keyword evidence="6" id="KW-0547">Nucleotide-binding</keyword>
<dbReference type="GO" id="GO:0005737">
    <property type="term" value="C:cytoplasm"/>
    <property type="evidence" value="ECO:0007669"/>
    <property type="project" value="TreeGrafter"/>
</dbReference>
<dbReference type="PROSITE" id="PS51327">
    <property type="entry name" value="DICER_DSRBF"/>
    <property type="match status" value="1"/>
</dbReference>
<evidence type="ECO:0000259" key="17">
    <source>
        <dbReference type="PROSITE" id="PS51327"/>
    </source>
</evidence>
<feature type="domain" description="Dicer dsRNA-binding fold" evidence="17">
    <location>
        <begin position="405"/>
        <end position="452"/>
    </location>
</feature>
<dbReference type="OrthoDB" id="416741at2759"/>
<dbReference type="AlphaFoldDB" id="A0A9P5BW81"/>
<protein>
    <submittedName>
        <fullName evidence="18">Dicer-like protein 2</fullName>
    </submittedName>
</protein>
<evidence type="ECO:0000256" key="9">
    <source>
        <dbReference type="ARBA" id="ARBA00022840"/>
    </source>
</evidence>
<evidence type="ECO:0000256" key="14">
    <source>
        <dbReference type="ARBA" id="ARBA00025403"/>
    </source>
</evidence>
<proteinExistence type="predicted"/>
<dbReference type="PANTHER" id="PTHR14074">
    <property type="entry name" value="HELICASE WITH DEATH DOMAIN-RELATED"/>
    <property type="match status" value="1"/>
</dbReference>
<keyword evidence="9" id="KW-0067">ATP-binding</keyword>
<comment type="caution">
    <text evidence="18">The sequence shown here is derived from an EMBL/GenBank/DDBJ whole genome shotgun (WGS) entry which is preliminary data.</text>
</comment>
<evidence type="ECO:0000256" key="4">
    <source>
        <dbReference type="ARBA" id="ARBA00022723"/>
    </source>
</evidence>
<dbReference type="Gene3D" id="3.30.160.380">
    <property type="entry name" value="Dicer dimerisation domain"/>
    <property type="match status" value="1"/>
</dbReference>
<evidence type="ECO:0000256" key="10">
    <source>
        <dbReference type="ARBA" id="ARBA00022842"/>
    </source>
</evidence>
<dbReference type="GO" id="GO:0005524">
    <property type="term" value="F:ATP binding"/>
    <property type="evidence" value="ECO:0007669"/>
    <property type="project" value="UniProtKB-KW"/>
</dbReference>
<evidence type="ECO:0000256" key="13">
    <source>
        <dbReference type="ARBA" id="ARBA00023211"/>
    </source>
</evidence>
<keyword evidence="4" id="KW-0479">Metal-binding</keyword>
<evidence type="ECO:0000313" key="19">
    <source>
        <dbReference type="Proteomes" id="UP000758155"/>
    </source>
</evidence>
<dbReference type="PANTHER" id="PTHR14074:SF16">
    <property type="entry name" value="ANTIVIRAL INNATE IMMUNE RESPONSE RECEPTOR RIG-I"/>
    <property type="match status" value="1"/>
</dbReference>
<dbReference type="Pfam" id="PF03368">
    <property type="entry name" value="Dicer_dimer"/>
    <property type="match status" value="1"/>
</dbReference>
<comment type="cofactor">
    <cofactor evidence="1">
        <name>Mn(2+)</name>
        <dbReference type="ChEBI" id="CHEBI:29035"/>
    </cofactor>
</comment>
<dbReference type="GO" id="GO:0003723">
    <property type="term" value="F:RNA binding"/>
    <property type="evidence" value="ECO:0007669"/>
    <property type="project" value="UniProtKB-UniRule"/>
</dbReference>
<dbReference type="GO" id="GO:0051607">
    <property type="term" value="P:defense response to virus"/>
    <property type="evidence" value="ECO:0007669"/>
    <property type="project" value="UniProtKB-KW"/>
</dbReference>
<dbReference type="Proteomes" id="UP000758155">
    <property type="component" value="Unassembled WGS sequence"/>
</dbReference>
<dbReference type="FunFam" id="3.40.50.300:FF:001669">
    <property type="entry name" value="Dicer-like protein 1"/>
    <property type="match status" value="1"/>
</dbReference>
<comment type="cofactor">
    <cofactor evidence="2">
        <name>Mg(2+)</name>
        <dbReference type="ChEBI" id="CHEBI:18420"/>
    </cofactor>
</comment>
<accession>A0A9P5BW81</accession>
<keyword evidence="12" id="KW-0051">Antiviral defense</keyword>
<evidence type="ECO:0000256" key="5">
    <source>
        <dbReference type="ARBA" id="ARBA00022737"/>
    </source>
</evidence>
<keyword evidence="7" id="KW-0378">Hydrolase</keyword>
<dbReference type="InterPro" id="IPR001650">
    <property type="entry name" value="Helicase_C-like"/>
</dbReference>
<dbReference type="GO" id="GO:0016891">
    <property type="term" value="F:RNA endonuclease activity producing 5'-phosphomonoesters, hydrolytic mechanism"/>
    <property type="evidence" value="ECO:0007669"/>
    <property type="project" value="InterPro"/>
</dbReference>
<evidence type="ECO:0000256" key="8">
    <source>
        <dbReference type="ARBA" id="ARBA00022806"/>
    </source>
</evidence>
<evidence type="ECO:0000313" key="18">
    <source>
        <dbReference type="EMBL" id="KAF3032325.1"/>
    </source>
</evidence>
<sequence>MKSFYHPTKARSGAVPHILGLSASPVLRSNLKELGAIEANLDSVCITPRHHRQDLFKHVHHPRLQRLAYIRCEARGTANASHVFEVLRKLSQRLLDRHGTPRSLLGLEAGFGRIGKPTRRDISTELSDQVRKFCNKAAHVHEELGPSAAAYFIPHTAEVIRNKAELAKASAFHVQKKDELVNQLRDAFDQEGITQAPDVMSLRIQLSLKVEQLIAFLECQEPETFSGLIFVQQRATVSVLRTILSSHPRTMSKFRCATFVGLSSSAHAKLVLSELFDEEAQKDTVPDFRAGKKDLVIATDALEEGIDVAVCNLVICFKTPPSLESYIQRRGRARMQASQYVIMVPNDSVQTQLNSWSELEDALINMYQDDDRERTRTAGSERGHELVDGWLYVETTGAYLTAEKAMAHLHHFCDIMPRQRYTETRPEFSFEESRSGSITCTVTLPNCVSSTL</sequence>
<evidence type="ECO:0000256" key="15">
    <source>
        <dbReference type="PROSITE-ProRule" id="PRU00657"/>
    </source>
</evidence>
<evidence type="ECO:0000256" key="7">
    <source>
        <dbReference type="ARBA" id="ARBA00022801"/>
    </source>
</evidence>
<dbReference type="InterPro" id="IPR051363">
    <property type="entry name" value="RLR_Helicase"/>
</dbReference>
<dbReference type="SUPFAM" id="SSF52540">
    <property type="entry name" value="P-loop containing nucleoside triphosphate hydrolases"/>
    <property type="match status" value="1"/>
</dbReference>
<dbReference type="InterPro" id="IPR038248">
    <property type="entry name" value="Dicer_dimer_sf"/>
</dbReference>
<evidence type="ECO:0000259" key="16">
    <source>
        <dbReference type="PROSITE" id="PS51194"/>
    </source>
</evidence>